<dbReference type="Gene3D" id="3.40.50.720">
    <property type="entry name" value="NAD(P)-binding Rossmann-like Domain"/>
    <property type="match status" value="1"/>
</dbReference>
<name>A0A510Y5R0_MARHA</name>
<dbReference type="EMBL" id="BJUN01000006">
    <property type="protein sequence ID" value="GEK58483.1"/>
    <property type="molecule type" value="Genomic_DNA"/>
</dbReference>
<evidence type="ECO:0000313" key="3">
    <source>
        <dbReference type="Proteomes" id="UP000321051"/>
    </source>
</evidence>
<dbReference type="InterPro" id="IPR055222">
    <property type="entry name" value="PRISE-like_Rossmann-fold"/>
</dbReference>
<evidence type="ECO:0000313" key="2">
    <source>
        <dbReference type="EMBL" id="GEK58483.1"/>
    </source>
</evidence>
<keyword evidence="3" id="KW-1185">Reference proteome</keyword>
<dbReference type="InterPro" id="IPR036291">
    <property type="entry name" value="NAD(P)-bd_dom_sf"/>
</dbReference>
<dbReference type="RefSeq" id="WP_094908229.1">
    <property type="nucleotide sequence ID" value="NZ_BJUN01000006.1"/>
</dbReference>
<dbReference type="PANTHER" id="PTHR32487:SF0">
    <property type="entry name" value="3-OXO-DELTA(4,5)-STEROID 5-BETA-REDUCTASE"/>
    <property type="match status" value="1"/>
</dbReference>
<dbReference type="SUPFAM" id="SSF51735">
    <property type="entry name" value="NAD(P)-binding Rossmann-fold domains"/>
    <property type="match status" value="1"/>
</dbReference>
<dbReference type="OrthoDB" id="4392084at2"/>
<dbReference type="PANTHER" id="PTHR32487">
    <property type="entry name" value="3-OXO-DELTA(4,5)-STEROID 5-BETA-REDUCTASE"/>
    <property type="match status" value="1"/>
</dbReference>
<organism evidence="2 3">
    <name type="scientific">Marinococcus halophilus</name>
    <dbReference type="NCBI Taxonomy" id="1371"/>
    <lineage>
        <taxon>Bacteria</taxon>
        <taxon>Bacillati</taxon>
        <taxon>Bacillota</taxon>
        <taxon>Bacilli</taxon>
        <taxon>Bacillales</taxon>
        <taxon>Bacillaceae</taxon>
        <taxon>Marinococcus</taxon>
    </lineage>
</organism>
<protein>
    <submittedName>
        <fullName evidence="2">NAD-dependent dehydratase</fullName>
    </submittedName>
</protein>
<reference evidence="2 3" key="1">
    <citation type="submission" date="2019-07" db="EMBL/GenBank/DDBJ databases">
        <title>Whole genome shotgun sequence of Marinococcus halophilus NBRC 102359.</title>
        <authorList>
            <person name="Hosoyama A."/>
            <person name="Uohara A."/>
            <person name="Ohji S."/>
            <person name="Ichikawa N."/>
        </authorList>
    </citation>
    <scope>NUCLEOTIDE SEQUENCE [LARGE SCALE GENOMIC DNA]</scope>
    <source>
        <strain evidence="2 3">NBRC 102359</strain>
    </source>
</reference>
<sequence length="355" mass="40291">MTKTALVVGATGIIGSSILKHIASLEDWETVGISRHQPEDTHGADYYVEADLLNEEEITKALHDVPAVTHIFYAAYQDYDPLSKEQITVNTTMLQSAVQAVEATSSQLQRVVLMQGAKVYGAHISAFKTPARESDPRHMPPNFYYNQEDYLRNHQAGKNWSWTILRPDVVCGYSVGTPMNLSMVIAVYASISKELGLPLRFPGKEVTYRSLAQVTDAGLLARCSVWSALHEPCAFETFNITNGDFFRWEHMWPVIAEEFQMDTGPVQTITLSDFMPLQKGLWEEMQEKYSLQAIPFDKLAAWPFGDFIFNVEYDVMSDTNKVKQFGFTEVVNSDDMFRQLLREFQEQRLIPKFSG</sequence>
<gene>
    <name evidence="2" type="ORF">MHA01_13880</name>
</gene>
<dbReference type="CDD" id="cd08948">
    <property type="entry name" value="5beta-POR_like_SDR_a"/>
    <property type="match status" value="1"/>
</dbReference>
<proteinExistence type="predicted"/>
<dbReference type="AlphaFoldDB" id="A0A510Y5R0"/>
<dbReference type="Pfam" id="PF22917">
    <property type="entry name" value="PRISE"/>
    <property type="match status" value="1"/>
</dbReference>
<dbReference type="Proteomes" id="UP000321051">
    <property type="component" value="Unassembled WGS sequence"/>
</dbReference>
<feature type="domain" description="PRISE-like Rossmann-fold" evidence="1">
    <location>
        <begin position="55"/>
        <end position="332"/>
    </location>
</feature>
<accession>A0A510Y5R0</accession>
<comment type="caution">
    <text evidence="2">The sequence shown here is derived from an EMBL/GenBank/DDBJ whole genome shotgun (WGS) entry which is preliminary data.</text>
</comment>
<evidence type="ECO:0000259" key="1">
    <source>
        <dbReference type="Pfam" id="PF22917"/>
    </source>
</evidence>
<dbReference type="STRING" id="1371.GCA_900166605_01465"/>